<accession>A0A0G9MLI9</accession>
<dbReference type="KEGG" id="egn:BMF35_a0594"/>
<dbReference type="Pfam" id="PF03389">
    <property type="entry name" value="MobA_MobL"/>
    <property type="match status" value="1"/>
</dbReference>
<evidence type="ECO:0000256" key="1">
    <source>
        <dbReference type="ARBA" id="ARBA00010873"/>
    </source>
</evidence>
<keyword evidence="2" id="KW-0184">Conjugation</keyword>
<feature type="compositionally biased region" description="Basic residues" evidence="3">
    <location>
        <begin position="486"/>
        <end position="497"/>
    </location>
</feature>
<dbReference type="InterPro" id="IPR005053">
    <property type="entry name" value="MobA_MobL"/>
</dbReference>
<protein>
    <recommendedName>
        <fullName evidence="4">MobA/MobL protein domain-containing protein</fullName>
    </recommendedName>
</protein>
<dbReference type="STRING" id="502682.BMF35_a0594"/>
<sequence length="1106" mass="123206">MSGNTLSPAEALQKLQLTKEIAAAIMCGPNIDSISATQIRKGGCSAGTLARLNMAETIIKSPTLFRDPLNKDSHITGQVGGRAKKASRPITWGNPGGNSNQPNLMYPASRPSRPIGDGGARSFHLAEELAHTKPTASKSGAKARQNYTLDASKVPIVEAELAGLALQRGLYLFRDAVKVEKEGLRLAITNMGSNDETVVASWKLIEETETRKVDKIILPHLSINKLQSENHEFWDRLLREPDVPIDLKEFLNSKDAAAVSFMGDRLKPIECFLRKNGWHDRSNGKTRPDVKFHAGRNPISQRRLVLELPSGLSLEAVERVIHELANEFHKRDLPFVLVVHRPDETNHEKNWHIHLDYHHRPMKRFDPANYVLPNAPMETETKRSAQHAIKKRALANPDPSWTGKWDAEIEFEYRTDSGRKKVSRPFLQDCHPDVNEDSWLGNLRCRYSEIVNTELEKLGSAIRFDPRSLEERGISKISDEHLGLKKSHRERWGKPTKKGAQNEQNQWDFEHAELLRLYPEGDRPDGKPEHVTGYVTGFLKLIHQRLQSRPKYVSYYAHRQTDADDQANPTPSTIRRNKRRDYRVEWLAEQADRALDNINEAWMGISSWAADMTIKQDHEPKIKRDGVRSQTPQSKSEHSTPRSSSITDDTVAKAQPDDLKPAELRSAHRARVKSASETASESGTADRKSLSFEDKLAVLRKHQVQFKIGRATMPNSGWALTANLSDADAEKHALPTKIVAHRSEERRLLLDLHRELCKPREEPIRLTAKAPAEQHGRPQREQRGSAPDSRQLFDAKPFSFDAVFPHDLRDQPTPRLSGMLPRANGGADEHTAVEGDAAPTSIVEGTQGKTIQPQPRDTPTAAAGTAKESPTLKGSEDIAWAFDLIANGKLRKTVICPMSDEKVLVCGPDSDTRTVALAGLPAALAADLLVLADTQELELQRIANFIARNSAQLSMERWREALPKSETGMEMGEIFDRWSENADFRRAVDRVKMLSVSDDTDAQAIDEHKRAFFMLMFRDPEAESLLDGLANRTASPGAKQIDEVSPKNCAAPLGGAATTPAVPVGEGANAVDAAEKATSTTEADANPPLPKPYRGPFNPFEQGWDR</sequence>
<feature type="region of interest" description="Disordered" evidence="3">
    <location>
        <begin position="1056"/>
        <end position="1106"/>
    </location>
</feature>
<keyword evidence="6" id="KW-1185">Reference proteome</keyword>
<feature type="domain" description="MobA/MobL protein" evidence="4">
    <location>
        <begin position="301"/>
        <end position="490"/>
    </location>
</feature>
<feature type="region of interest" description="Disordered" evidence="3">
    <location>
        <begin position="69"/>
        <end position="103"/>
    </location>
</feature>
<name>A0A0G9MLI9_9SPHN</name>
<gene>
    <name evidence="5" type="ORF">AAW01_07940</name>
</gene>
<comment type="caution">
    <text evidence="5">The sequence shown here is derived from an EMBL/GenBank/DDBJ whole genome shotgun (WGS) entry which is preliminary data.</text>
</comment>
<comment type="similarity">
    <text evidence="1">Belongs to the MobA/MobL family.</text>
</comment>
<dbReference type="EMBL" id="LBHC01000002">
    <property type="protein sequence ID" value="KLE31494.1"/>
    <property type="molecule type" value="Genomic_DNA"/>
</dbReference>
<feature type="region of interest" description="Disordered" evidence="3">
    <location>
        <begin position="804"/>
        <end position="831"/>
    </location>
</feature>
<feature type="region of interest" description="Disordered" evidence="3">
    <location>
        <begin position="486"/>
        <end position="505"/>
    </location>
</feature>
<evidence type="ECO:0000256" key="3">
    <source>
        <dbReference type="SAM" id="MobiDB-lite"/>
    </source>
</evidence>
<evidence type="ECO:0000256" key="2">
    <source>
        <dbReference type="ARBA" id="ARBA00022971"/>
    </source>
</evidence>
<dbReference type="Gene3D" id="3.30.930.30">
    <property type="match status" value="1"/>
</dbReference>
<evidence type="ECO:0000313" key="6">
    <source>
        <dbReference type="Proteomes" id="UP000053070"/>
    </source>
</evidence>
<evidence type="ECO:0000259" key="4">
    <source>
        <dbReference type="Pfam" id="PF03389"/>
    </source>
</evidence>
<evidence type="ECO:0000313" key="5">
    <source>
        <dbReference type="EMBL" id="KLE31494.1"/>
    </source>
</evidence>
<organism evidence="5 6">
    <name type="scientific">Aurantiacibacter gangjinensis</name>
    <dbReference type="NCBI Taxonomy" id="502682"/>
    <lineage>
        <taxon>Bacteria</taxon>
        <taxon>Pseudomonadati</taxon>
        <taxon>Pseudomonadota</taxon>
        <taxon>Alphaproteobacteria</taxon>
        <taxon>Sphingomonadales</taxon>
        <taxon>Erythrobacteraceae</taxon>
        <taxon>Aurantiacibacter</taxon>
    </lineage>
</organism>
<feature type="compositionally biased region" description="Basic and acidic residues" evidence="3">
    <location>
        <begin position="772"/>
        <end position="783"/>
    </location>
</feature>
<feature type="compositionally biased region" description="Polar residues" evidence="3">
    <location>
        <begin position="847"/>
        <end position="857"/>
    </location>
</feature>
<dbReference type="PATRIC" id="fig|502682.8.peg.1624"/>
<dbReference type="OrthoDB" id="1826980at2"/>
<feature type="compositionally biased region" description="Basic and acidic residues" evidence="3">
    <location>
        <begin position="655"/>
        <end position="666"/>
    </location>
</feature>
<proteinExistence type="inferred from homology"/>
<dbReference type="Proteomes" id="UP000053070">
    <property type="component" value="Unassembled WGS sequence"/>
</dbReference>
<reference evidence="5 6" key="1">
    <citation type="submission" date="2015-04" db="EMBL/GenBank/DDBJ databases">
        <title>The draft genome sequence of Erythrobacr gangjinensis K7-2.</title>
        <authorList>
            <person name="Zhuang L."/>
            <person name="Liu Y."/>
            <person name="Shao Z."/>
        </authorList>
    </citation>
    <scope>NUCLEOTIDE SEQUENCE [LARGE SCALE GENOMIC DNA]</scope>
    <source>
        <strain evidence="5 6">K7-2</strain>
    </source>
</reference>
<feature type="region of interest" description="Disordered" evidence="3">
    <location>
        <begin position="763"/>
        <end position="792"/>
    </location>
</feature>
<feature type="region of interest" description="Disordered" evidence="3">
    <location>
        <begin position="847"/>
        <end position="870"/>
    </location>
</feature>
<feature type="region of interest" description="Disordered" evidence="3">
    <location>
        <begin position="619"/>
        <end position="689"/>
    </location>
</feature>
<dbReference type="AlphaFoldDB" id="A0A0G9MLI9"/>